<keyword evidence="1" id="KW-0472">Membrane</keyword>
<organism evidence="3 4">
    <name type="scientific">Pseudomonas gingeri</name>
    <dbReference type="NCBI Taxonomy" id="117681"/>
    <lineage>
        <taxon>Bacteria</taxon>
        <taxon>Pseudomonadati</taxon>
        <taxon>Pseudomonadota</taxon>
        <taxon>Gammaproteobacteria</taxon>
        <taxon>Pseudomonadales</taxon>
        <taxon>Pseudomonadaceae</taxon>
        <taxon>Pseudomonas</taxon>
    </lineage>
</organism>
<feature type="transmembrane region" description="Helical" evidence="1">
    <location>
        <begin position="12"/>
        <end position="32"/>
    </location>
</feature>
<comment type="caution">
    <text evidence="3">The sequence shown here is derived from an EMBL/GenBank/DDBJ whole genome shotgun (WGS) entry which is preliminary data.</text>
</comment>
<sequence length="146" mass="15525">MTPSLPEKQKGAAAIEFALVFVIFFAVLYGLVSYSLPLLMMQSFNAATAEAARQAVAVDPNAAGYPALVQTTAKAAAQQRLGWIPTALNFQNGDITTQFTAAKVLTVTISYPTSRLRNVLPFLVLPGIGTVPSLPDTLTSTTSMQF</sequence>
<dbReference type="RefSeq" id="WP_017125604.1">
    <property type="nucleotide sequence ID" value="NZ_JACAOR010000002.1"/>
</dbReference>
<gene>
    <name evidence="3" type="ORF">HX845_30315</name>
</gene>
<dbReference type="AlphaFoldDB" id="A0A7Y7Y4Y5"/>
<proteinExistence type="predicted"/>
<dbReference type="Proteomes" id="UP000517547">
    <property type="component" value="Unassembled WGS sequence"/>
</dbReference>
<evidence type="ECO:0000313" key="4">
    <source>
        <dbReference type="Proteomes" id="UP000517547"/>
    </source>
</evidence>
<dbReference type="InterPro" id="IPR012495">
    <property type="entry name" value="TadE-like_dom"/>
</dbReference>
<keyword evidence="1" id="KW-1133">Transmembrane helix</keyword>
<reference evidence="3 4" key="1">
    <citation type="submission" date="2020-04" db="EMBL/GenBank/DDBJ databases">
        <title>Molecular characterization of pseudomonads from Agaricus bisporus reveal novel blotch 2 pathogens in Western Europe.</title>
        <authorList>
            <person name="Taparia T."/>
            <person name="Krijger M."/>
            <person name="Haynes E."/>
            <person name="Elpinstone J.G."/>
            <person name="Noble R."/>
            <person name="Van Der Wolf J."/>
        </authorList>
    </citation>
    <scope>NUCLEOTIDE SEQUENCE [LARGE SCALE GENOMIC DNA]</scope>
    <source>
        <strain evidence="3 4">IPO3738</strain>
    </source>
</reference>
<protein>
    <submittedName>
        <fullName evidence="3">Pilus assembly protein</fullName>
    </submittedName>
</protein>
<evidence type="ECO:0000256" key="1">
    <source>
        <dbReference type="SAM" id="Phobius"/>
    </source>
</evidence>
<dbReference type="Pfam" id="PF07811">
    <property type="entry name" value="TadE"/>
    <property type="match status" value="1"/>
</dbReference>
<dbReference type="EMBL" id="JACAQE010000011">
    <property type="protein sequence ID" value="NWC17987.1"/>
    <property type="molecule type" value="Genomic_DNA"/>
</dbReference>
<evidence type="ECO:0000259" key="2">
    <source>
        <dbReference type="Pfam" id="PF07811"/>
    </source>
</evidence>
<dbReference type="GeneID" id="57659289"/>
<name>A0A7Y7Y4Y5_9PSED</name>
<keyword evidence="1" id="KW-0812">Transmembrane</keyword>
<feature type="domain" description="TadE-like" evidence="2">
    <location>
        <begin position="11"/>
        <end position="53"/>
    </location>
</feature>
<accession>A0A7Y7Y4Y5</accession>
<evidence type="ECO:0000313" key="3">
    <source>
        <dbReference type="EMBL" id="NWC17987.1"/>
    </source>
</evidence>